<keyword evidence="5 17" id="KW-0121">Carboxypeptidase</keyword>
<dbReference type="eggNOG" id="COG1686">
    <property type="taxonomic scope" value="Bacteria"/>
</dbReference>
<dbReference type="Gene3D" id="3.40.710.10">
    <property type="entry name" value="DD-peptidase/beta-lactamase superfamily"/>
    <property type="match status" value="1"/>
</dbReference>
<evidence type="ECO:0000256" key="6">
    <source>
        <dbReference type="ARBA" id="ARBA00022670"/>
    </source>
</evidence>
<dbReference type="GO" id="GO:0009252">
    <property type="term" value="P:peptidoglycan biosynthetic process"/>
    <property type="evidence" value="ECO:0007669"/>
    <property type="project" value="UniProtKB-UniPathway"/>
</dbReference>
<dbReference type="InterPro" id="IPR012907">
    <property type="entry name" value="Peptidase_S11_C"/>
</dbReference>
<proteinExistence type="inferred from homology"/>
<dbReference type="SUPFAM" id="SSF56601">
    <property type="entry name" value="beta-lactamase/transpeptidase-like"/>
    <property type="match status" value="1"/>
</dbReference>
<evidence type="ECO:0000256" key="12">
    <source>
        <dbReference type="ARBA" id="ARBA00034000"/>
    </source>
</evidence>
<evidence type="ECO:0000256" key="15">
    <source>
        <dbReference type="RuleBase" id="RU004016"/>
    </source>
</evidence>
<dbReference type="InterPro" id="IPR037167">
    <property type="entry name" value="Peptidase_S11_C_sf"/>
</dbReference>
<dbReference type="InterPro" id="IPR018044">
    <property type="entry name" value="Peptidase_S11"/>
</dbReference>
<keyword evidence="7" id="KW-0732">Signal</keyword>
<dbReference type="Pfam" id="PF00768">
    <property type="entry name" value="Peptidase_S11"/>
    <property type="match status" value="1"/>
</dbReference>
<evidence type="ECO:0000256" key="9">
    <source>
        <dbReference type="ARBA" id="ARBA00022960"/>
    </source>
</evidence>
<comment type="pathway">
    <text evidence="2">Cell wall biogenesis; peptidoglycan biosynthesis.</text>
</comment>
<evidence type="ECO:0000256" key="13">
    <source>
        <dbReference type="PIRSR" id="PIRSR618044-1"/>
    </source>
</evidence>
<dbReference type="KEGG" id="kde:CDSE_0129"/>
<dbReference type="GO" id="GO:0071555">
    <property type="term" value="P:cell wall organization"/>
    <property type="evidence" value="ECO:0007669"/>
    <property type="project" value="UniProtKB-KW"/>
</dbReference>
<evidence type="ECO:0000313" key="18">
    <source>
        <dbReference type="Proteomes" id="UP000011547"/>
    </source>
</evidence>
<dbReference type="GO" id="GO:0008360">
    <property type="term" value="P:regulation of cell shape"/>
    <property type="evidence" value="ECO:0007669"/>
    <property type="project" value="UniProtKB-KW"/>
</dbReference>
<evidence type="ECO:0000256" key="14">
    <source>
        <dbReference type="PIRSR" id="PIRSR618044-2"/>
    </source>
</evidence>
<dbReference type="RefSeq" id="WP_015396648.1">
    <property type="nucleotide sequence ID" value="NC_020294.1"/>
</dbReference>
<sequence>MNLLLKLIFFIFYFVFLNLSFYAYSKPFEETYVLSISGDANRLSIPVSEVSRFPNPKIAAKSWIVVDVNSEQVLSSYNPDIKLEPASLTKIMTSYLAFNALNDKRLDIDQTITVSDKAWKTGGSRMFIEPRKKISIHELLQGVIVQSGNDASIALAESVSGDEDSFVALMNQEAKYLGMNNTHFVNSTGLPQKDHITTARDLAILSTRMIKDHSRFLHYYKQKEFTYNNISQTNRNRLLWSDVSVDGLKTGYTDSAGYCLVATALRGDRRMLVVLLGVDSESVRTEESLKLLNWGFQNFDTISVCDKEEEQQIKARVWEGTVDKVRLGSTDKLWLAIPRGRLNDVRFIVERIEPLIAPVQKGQLVGVLQFVIDDKVLKTTSLVSLQNIKRAGLIGRSIDFIKRWVNTKLAL</sequence>
<protein>
    <recommendedName>
        <fullName evidence="4">serine-type D-Ala-D-Ala carboxypeptidase</fullName>
        <ecNumber evidence="4">3.4.16.4</ecNumber>
    </recommendedName>
</protein>
<evidence type="ECO:0000313" key="17">
    <source>
        <dbReference type="EMBL" id="AGF47237.1"/>
    </source>
</evidence>
<dbReference type="AlphaFoldDB" id="M1LNH9"/>
<dbReference type="GO" id="GO:0009002">
    <property type="term" value="F:serine-type D-Ala-D-Ala carboxypeptidase activity"/>
    <property type="evidence" value="ECO:0007669"/>
    <property type="project" value="UniProtKB-EC"/>
</dbReference>
<dbReference type="UniPathway" id="UPA00219"/>
<evidence type="ECO:0000256" key="8">
    <source>
        <dbReference type="ARBA" id="ARBA00022801"/>
    </source>
</evidence>
<feature type="binding site" evidence="14">
    <location>
        <position position="249"/>
    </location>
    <ligand>
        <name>substrate</name>
    </ligand>
</feature>
<feature type="domain" description="Peptidase S11 D-Ala-D-Ala carboxypeptidase A C-terminal" evidence="16">
    <location>
        <begin position="299"/>
        <end position="390"/>
    </location>
</feature>
<feature type="active site" description="Proton acceptor" evidence="13">
    <location>
        <position position="90"/>
    </location>
</feature>
<dbReference type="PANTHER" id="PTHR21581:SF6">
    <property type="entry name" value="TRAFFICKING PROTEIN PARTICLE COMPLEX SUBUNIT 12"/>
    <property type="match status" value="1"/>
</dbReference>
<evidence type="ECO:0000256" key="11">
    <source>
        <dbReference type="ARBA" id="ARBA00023316"/>
    </source>
</evidence>
<keyword evidence="8" id="KW-0378">Hydrolase</keyword>
<evidence type="ECO:0000256" key="5">
    <source>
        <dbReference type="ARBA" id="ARBA00022645"/>
    </source>
</evidence>
<dbReference type="SMART" id="SM00936">
    <property type="entry name" value="PBP5_C"/>
    <property type="match status" value="1"/>
</dbReference>
<gene>
    <name evidence="17" type="ORF">CDSE_0129</name>
</gene>
<evidence type="ECO:0000256" key="3">
    <source>
        <dbReference type="ARBA" id="ARBA00007164"/>
    </source>
</evidence>
<name>M1LNH9_9PROT</name>
<dbReference type="OrthoDB" id="9795979at2"/>
<keyword evidence="9" id="KW-0133">Cell shape</keyword>
<dbReference type="STRING" id="1208919.CDSE_0129"/>
<organism evidence="17 18">
    <name type="scientific">Candidatus Kinetoplastidibacterium desouzai TCC079E</name>
    <dbReference type="NCBI Taxonomy" id="1208919"/>
    <lineage>
        <taxon>Bacteria</taxon>
        <taxon>Pseudomonadati</taxon>
        <taxon>Pseudomonadota</taxon>
        <taxon>Betaproteobacteria</taxon>
        <taxon>Candidatus Kinetoplastidibacterium</taxon>
    </lineage>
</organism>
<comment type="catalytic activity">
    <reaction evidence="12">
        <text>Preferential cleavage: (Ac)2-L-Lys-D-Ala-|-D-Ala. Also transpeptidation of peptidyl-alanyl moieties that are N-acyl substituents of D-alanine.</text>
        <dbReference type="EC" id="3.4.16.4"/>
    </reaction>
</comment>
<feature type="active site" description="Acyl-ester intermediate" evidence="13">
    <location>
        <position position="87"/>
    </location>
</feature>
<dbReference type="SUPFAM" id="SSF69189">
    <property type="entry name" value="Penicillin-binding protein associated domain"/>
    <property type="match status" value="1"/>
</dbReference>
<evidence type="ECO:0000256" key="1">
    <source>
        <dbReference type="ARBA" id="ARBA00003217"/>
    </source>
</evidence>
<dbReference type="PATRIC" id="fig|1208919.3.peg.682"/>
<evidence type="ECO:0000256" key="4">
    <source>
        <dbReference type="ARBA" id="ARBA00012448"/>
    </source>
</evidence>
<dbReference type="InterPro" id="IPR001967">
    <property type="entry name" value="Peptidase_S11_N"/>
</dbReference>
<dbReference type="PRINTS" id="PR00725">
    <property type="entry name" value="DADACBPTASE1"/>
</dbReference>
<reference evidence="17 18" key="1">
    <citation type="journal article" date="2013" name="Genome Biol. Evol.">
        <title>Genome evolution and phylogenomic analysis of candidatus kinetoplastibacterium, the betaproteobacterial endosymbionts of strigomonas and angomonas.</title>
        <authorList>
            <person name="Alves J.M."/>
            <person name="Serrano M.G."/>
            <person name="Maia da Silva F."/>
            <person name="Voegtly L.J."/>
            <person name="Matveyev A.V."/>
            <person name="Teixeira M.M."/>
            <person name="Camargo E.P."/>
            <person name="Buck G.A."/>
        </authorList>
    </citation>
    <scope>NUCLEOTIDE SEQUENCE [LARGE SCALE GENOMIC DNA]</scope>
    <source>
        <strain evidence="17 18">TCC079E</strain>
    </source>
</reference>
<dbReference type="InterPro" id="IPR015956">
    <property type="entry name" value="Peniciliin-bd_prot_C_sf"/>
</dbReference>
<dbReference type="Pfam" id="PF07943">
    <property type="entry name" value="PBP5_C"/>
    <property type="match status" value="1"/>
</dbReference>
<accession>M1LNH9</accession>
<evidence type="ECO:0000259" key="16">
    <source>
        <dbReference type="SMART" id="SM00936"/>
    </source>
</evidence>
<keyword evidence="6" id="KW-0645">Protease</keyword>
<dbReference type="HOGENOM" id="CLU_027070_8_1_4"/>
<dbReference type="EMBL" id="CP003803">
    <property type="protein sequence ID" value="AGF47237.1"/>
    <property type="molecule type" value="Genomic_DNA"/>
</dbReference>
<keyword evidence="18" id="KW-1185">Reference proteome</keyword>
<evidence type="ECO:0000256" key="7">
    <source>
        <dbReference type="ARBA" id="ARBA00022729"/>
    </source>
</evidence>
<dbReference type="InterPro" id="IPR012338">
    <property type="entry name" value="Beta-lactam/transpept-like"/>
</dbReference>
<keyword evidence="11" id="KW-0961">Cell wall biogenesis/degradation</keyword>
<dbReference type="EC" id="3.4.16.4" evidence="4"/>
<keyword evidence="10" id="KW-0573">Peptidoglycan synthesis</keyword>
<dbReference type="Proteomes" id="UP000011547">
    <property type="component" value="Chromosome"/>
</dbReference>
<feature type="active site" evidence="13">
    <location>
        <position position="147"/>
    </location>
</feature>
<dbReference type="PANTHER" id="PTHR21581">
    <property type="entry name" value="D-ALANYL-D-ALANINE CARBOXYPEPTIDASE"/>
    <property type="match status" value="1"/>
</dbReference>
<comment type="similarity">
    <text evidence="3 15">Belongs to the peptidase S11 family.</text>
</comment>
<dbReference type="GO" id="GO:0006508">
    <property type="term" value="P:proteolysis"/>
    <property type="evidence" value="ECO:0007669"/>
    <property type="project" value="UniProtKB-KW"/>
</dbReference>
<dbReference type="Gene3D" id="2.60.410.10">
    <property type="entry name" value="D-Ala-D-Ala carboxypeptidase, C-terminal domain"/>
    <property type="match status" value="1"/>
</dbReference>
<comment type="function">
    <text evidence="1">Removes C-terminal D-alanyl residues from sugar-peptide cell wall precursors.</text>
</comment>
<evidence type="ECO:0000256" key="2">
    <source>
        <dbReference type="ARBA" id="ARBA00004752"/>
    </source>
</evidence>
<evidence type="ECO:0000256" key="10">
    <source>
        <dbReference type="ARBA" id="ARBA00022984"/>
    </source>
</evidence>